<feature type="compositionally biased region" description="Gly residues" evidence="2">
    <location>
        <begin position="180"/>
        <end position="189"/>
    </location>
</feature>
<accession>A0A6I6Y220</accession>
<evidence type="ECO:0000313" key="4">
    <source>
        <dbReference type="EMBL" id="QHG66392.1"/>
    </source>
</evidence>
<feature type="region of interest" description="Disordered" evidence="2">
    <location>
        <begin position="967"/>
        <end position="990"/>
    </location>
</feature>
<feature type="compositionally biased region" description="Polar residues" evidence="2">
    <location>
        <begin position="1217"/>
        <end position="1231"/>
    </location>
</feature>
<dbReference type="PROSITE" id="PS50234">
    <property type="entry name" value="VWFA"/>
    <property type="match status" value="1"/>
</dbReference>
<evidence type="ECO:0000259" key="3">
    <source>
        <dbReference type="PROSITE" id="PS50234"/>
    </source>
</evidence>
<dbReference type="Pfam" id="PF13519">
    <property type="entry name" value="VWA_2"/>
    <property type="match status" value="1"/>
</dbReference>
<dbReference type="Proteomes" id="UP000464480">
    <property type="component" value="Chromosome"/>
</dbReference>
<dbReference type="InterPro" id="IPR047777">
    <property type="entry name" value="LapA-like_RM"/>
</dbReference>
<gene>
    <name evidence="4" type="ORF">C2H86_19150</name>
</gene>
<feature type="domain" description="VWFA" evidence="3">
    <location>
        <begin position="1817"/>
        <end position="2002"/>
    </location>
</feature>
<dbReference type="InterPro" id="IPR002035">
    <property type="entry name" value="VWF_A"/>
</dbReference>
<dbReference type="SMART" id="SM00327">
    <property type="entry name" value="VWA"/>
    <property type="match status" value="1"/>
</dbReference>
<feature type="region of interest" description="Disordered" evidence="2">
    <location>
        <begin position="719"/>
        <end position="748"/>
    </location>
</feature>
<dbReference type="NCBIfam" id="TIGR01965">
    <property type="entry name" value="VCBS_repeat"/>
    <property type="match status" value="10"/>
</dbReference>
<evidence type="ECO:0000256" key="1">
    <source>
        <dbReference type="ARBA" id="ARBA00022837"/>
    </source>
</evidence>
<dbReference type="GO" id="GO:0005509">
    <property type="term" value="F:calcium ion binding"/>
    <property type="evidence" value="ECO:0007669"/>
    <property type="project" value="InterPro"/>
</dbReference>
<dbReference type="InterPro" id="IPR011049">
    <property type="entry name" value="Serralysin-like_metalloprot_C"/>
</dbReference>
<dbReference type="InterPro" id="IPR001343">
    <property type="entry name" value="Hemolysn_Ca-bd"/>
</dbReference>
<feature type="region of interest" description="Disordered" evidence="2">
    <location>
        <begin position="103"/>
        <end position="123"/>
    </location>
</feature>
<dbReference type="Pfam" id="PF00353">
    <property type="entry name" value="HemolysinCabind"/>
    <property type="match status" value="2"/>
</dbReference>
<dbReference type="InterPro" id="IPR019960">
    <property type="entry name" value="T1SS_VCA0849"/>
</dbReference>
<dbReference type="SUPFAM" id="SSF53300">
    <property type="entry name" value="vWA-like"/>
    <property type="match status" value="1"/>
</dbReference>
<feature type="region of interest" description="Disordered" evidence="2">
    <location>
        <begin position="1210"/>
        <end position="1231"/>
    </location>
</feature>
<dbReference type="CDD" id="cd00198">
    <property type="entry name" value="vWFA"/>
    <property type="match status" value="1"/>
</dbReference>
<dbReference type="NCBIfam" id="TIGR03661">
    <property type="entry name" value="T1SS_VCA0849"/>
    <property type="match status" value="1"/>
</dbReference>
<proteinExistence type="predicted"/>
<dbReference type="InterPro" id="IPR018511">
    <property type="entry name" value="Hemolysin-typ_Ca-bd_CS"/>
</dbReference>
<evidence type="ECO:0000256" key="2">
    <source>
        <dbReference type="SAM" id="MobiDB-lite"/>
    </source>
</evidence>
<keyword evidence="1" id="KW-0106">Calcium</keyword>
<dbReference type="SUPFAM" id="SSF51120">
    <property type="entry name" value="beta-Roll"/>
    <property type="match status" value="2"/>
</dbReference>
<feature type="region of interest" description="Disordered" evidence="2">
    <location>
        <begin position="165"/>
        <end position="200"/>
    </location>
</feature>
<dbReference type="EMBL" id="CP026115">
    <property type="protein sequence ID" value="QHG66392.1"/>
    <property type="molecule type" value="Genomic_DNA"/>
</dbReference>
<dbReference type="NCBIfam" id="NF033682">
    <property type="entry name" value="retention_LapA"/>
    <property type="match status" value="1"/>
</dbReference>
<name>A0A6I6Y220_PSEPU</name>
<dbReference type="Pfam" id="PF17963">
    <property type="entry name" value="Big_9"/>
    <property type="match status" value="5"/>
</dbReference>
<dbReference type="PRINTS" id="PR00313">
    <property type="entry name" value="CABNDNGRPT"/>
</dbReference>
<organism evidence="4 5">
    <name type="scientific">Pseudomonas putida</name>
    <name type="common">Arthrobacter siderocapsulatus</name>
    <dbReference type="NCBI Taxonomy" id="303"/>
    <lineage>
        <taxon>Bacteria</taxon>
        <taxon>Pseudomonadati</taxon>
        <taxon>Pseudomonadota</taxon>
        <taxon>Gammaproteobacteria</taxon>
        <taxon>Pseudomonadales</taxon>
        <taxon>Pseudomonadaceae</taxon>
        <taxon>Pseudomonas</taxon>
    </lineage>
</organism>
<sequence>MAKLVGVVSKVIGQVFAVASDGSRRPLIEGDRLFAGEQLETGAAGAVAVHLQNGAELTLGRDSSLEMTPDLLANRAPHVQGHDVAPSDAQLSDVERIQQAIAAGDDPTQSAEATAAGPGNGNASGALGGGHSFVMLSEVGARVDPVVGFPTAGFNGFPELANREVGGLDPSNGSSLNGRPVGGDDGGTGPTEPSIPTVDENHPVTLLGLDITPGELSLNEANLPLGSASDAAALTQHGSFTVVAQDGVFNLSVGGINVVTGGVVTGVGQSITTGLGNILTITGYNPSTGVVNYSYTLTATGQHIEDDGAKSLTEHLPVLVSDSDGDVAQGSLDVIIHDDAPQAFNDGNGVTATEQHVELTGNVLTNDVQGADRVAGGPVIAATYTGTYGTLVLAADGSYTYTLNPNAPDFKNLGGGGNGVENFTYTIKDADGDTSTATLTLNISNLNNPVTLDGLAVQNGELTVYEKHLSDGTAPDASALTQQGTFKVTAADGLQSLTVGGIAVVTGGVAAGFPQSVMTPEGNTLTITGYNPSTGVVSYSYTLTGNESHPDGAGTNSISEHFDVVAKDVDGSTATGSLDVNIVDDVPQAAADTTSVVEGGTATGNVLWNDKLGADQAGTSNVVVGARAGSDTSTSAIGNLNTAIVGQYGTLTIDAAGNAVYHANPNAVLPQGASDVFVYTIRDTDGDESTTTITINVQDCSLVAGPVGGVTVHESALDTHQDGNDLAAGSVTGSDPDSTRETASGSLAGTASGGVGALTYSLLGNATGQYGQLHLNADGTYTYTLTSPANSPTHANDGPNTVTETFTYQVKDSVGNSTTSTIVITIVDDVPQAHSDFTSVYKGDVVRGNVMYNDVVGADVRSDGNYVVGVRAGSDTSTSAIGQLNTQVNGQYGYLTIDEKGNAVYHSNPDVVSPRDAVDTFVYTIRDADGDESTTTITINVHNSLMACADRDVTVYENALDLHKDGNDLAAGSVTGSDPDSTRETASGTLVGSASGGVGALTYSLLSDATGQYGQLHLNADGTYTYTLTSPANSPTHANDGPNTVTETFTYQVKDSVGNSTTSTIVITIVDDVPQAHSDYTSVYKGEEVRGNVLYNDVVGADVRGDGNYVVGVRAGSDTSTSAIGQLNTQVNGQYGYLTIDEKGNAVYHSNPDVVSPRDAVDTFVYTIRDADGDESTTTITINVHNSLMACADRDVTVYENALDLHKDGNDLAAGSVTGSDPDSTRETASGTLVGSASGGVGALTYSLLSDATGQYGQLHLNADGTYTYTLTSPANSPAHANDGPNTVTETFTYQVKDSVGNSTTSTIVITIVDDVPQAHSDYTSVYKGDEVRGNVLYNDVVGADVRSDGNYVVGVRAGSDTSTSAIGQLNTQVNGQYGYLTIDEKGNAVYHSNPDVVSPRDAVDTFVYTIRDADGDESTTTITINVHDPRIEVCMDGEATVFEKALDLNKDGSDLAAGTVTGSDPTSPLETASGSLAGLASGGIGALSYSLVSNAVGQYGQIHLNADGSYTYTLTSPANSPTHANDGANTVTESFTYQVQDAYGHSATSTIVISIVDDVPQAHCDFVSVYKGDEVRGNVMYNDLVGADVRGDGNYVVGVRAGSDTSTSAIGQLNSQVNGQYGYLTIDEKGNAVYHSNPDVESPRDAVDRFVYTIRDADGDESTTTLTINVHDARLMACEDRDVTVYEKALDLHKDGNDLAAGSAIGSDPSSTGETASGSLVGSVSGGVGAITYSLVGNAVGQYGQISVNPDGSYTYTLTSPANTPGADSTVEYFTYKATDSLGHSITSNIAITIVDDVPNAVCAERSITPGQVDSNILLVVDVSSSMASASGIPGLTRLEAAKQAIAALLDKYDDMGDIKVQIVTFGTGAEIKSAEWVSIDVAKSIVNGLHAGGTTHYDSAATTAQTAFAQNGKLDGAQNVSYFFSDGEPSSGHAITPARETTWEAFLDSNGIKAYAIGLGKDINAGNLNPLAYDGTSHTDTNAVIVTDFNQLHGVLSGTVQGSPITGSLLSDGTFGADGGFIKALLVDGTTYTYDPKANAGQGGYLASGVADNASFDTTGNTLTIKTSLGGNLLVNMDSGEFTYTPPKGADYLQSERFGFMVSDNDGDTSSADLLVLINGNHAPMAGADHVITNITGASITVPSEALLANDSDADNDRLSAAPITVDTNFASKGAGFTLGNSVASISFDGHGNTLDNQFKALERSAFTTAAGSMTAALVVLGYLGNISSSNANSEDVITVSLRKGETLQLDHDRPDGNVGLEWKDANGSYQPIADGGSFTASHDGVYSIHVVNQINPSDHSKAAESYKLSLVVDYSNAVNEVHQASYTVTDGHGGSAAGAVDITYQAGTTLDGTASNDVLMASNADTILNGGDGHDVLVGGAGNDQLYGGNGDDLLIGGAGNDLLDGGAGNDTASYASATSAVTVDLSLGGPQNTHGAGIDTLVSIENLIGSDYNDTLIGNAGDNVLNGGLGNDVLKGGDGNDTLIGGPGDDIMTGGNGNDTFVWQKGDTGHDTVTDFTPGSDHLDLSQLLQGENATAASLDDYLHFKVSGTGSNVVSTIEVSSVAGAAPTQTIDLAGVDLAQHYGVTAGAGGVISAGHDTATIINGMINDHSLKVDTV</sequence>
<dbReference type="InterPro" id="IPR036465">
    <property type="entry name" value="vWFA_dom_sf"/>
</dbReference>
<dbReference type="PROSITE" id="PS00330">
    <property type="entry name" value="HEMOLYSIN_CALCIUM"/>
    <property type="match status" value="4"/>
</dbReference>
<protein>
    <submittedName>
        <fullName evidence="4">Retention module-containing protein</fullName>
    </submittedName>
</protein>
<dbReference type="InterPro" id="IPR010221">
    <property type="entry name" value="VCBS_dom"/>
</dbReference>
<reference evidence="4 5" key="1">
    <citation type="submission" date="2020-02" db="EMBL/GenBank/DDBJ databases">
        <title>Pseudomonas Putida W5 Complete Genome Assembly.</title>
        <authorList>
            <person name="Yuan Z.-C."/>
            <person name="Shaw G.A."/>
            <person name="Cusano A.D."/>
            <person name="Caddey B.J."/>
            <person name="Weselowski B.J."/>
        </authorList>
    </citation>
    <scope>NUCLEOTIDE SEQUENCE [LARGE SCALE GENOMIC DNA]</scope>
    <source>
        <strain evidence="4 5">W5</strain>
    </source>
</reference>
<dbReference type="Gene3D" id="3.40.50.410">
    <property type="entry name" value="von Willebrand factor, type A domain"/>
    <property type="match status" value="1"/>
</dbReference>
<dbReference type="RefSeq" id="WP_159411598.1">
    <property type="nucleotide sequence ID" value="NZ_CP026115.2"/>
</dbReference>
<evidence type="ECO:0000313" key="5">
    <source>
        <dbReference type="Proteomes" id="UP000464480"/>
    </source>
</evidence>
<feature type="compositionally biased region" description="Polar residues" evidence="2">
    <location>
        <begin position="974"/>
        <end position="990"/>
    </location>
</feature>
<dbReference type="Gene3D" id="2.150.10.10">
    <property type="entry name" value="Serralysin-like metalloprotease, C-terminal"/>
    <property type="match status" value="2"/>
</dbReference>